<comment type="catalytic activity">
    <reaction evidence="1">
        <text>Endohydrolysis of (1-&gt;3)- or (1-&gt;4)-linkages in beta-D-glucans when the glucose residue whose reducing group is involved in the linkage to be hydrolyzed is itself substituted at C-3.</text>
        <dbReference type="EC" id="3.2.1.6"/>
    </reaction>
</comment>
<evidence type="ECO:0000313" key="9">
    <source>
        <dbReference type="EMBL" id="CAD6455861.1"/>
    </source>
</evidence>
<feature type="region of interest" description="Disordered" evidence="6">
    <location>
        <begin position="427"/>
        <end position="477"/>
    </location>
</feature>
<evidence type="ECO:0000313" key="10">
    <source>
        <dbReference type="Proteomes" id="UP000624404"/>
    </source>
</evidence>
<dbReference type="EMBL" id="CAJHIA010000037">
    <property type="protein sequence ID" value="CAD6455861.1"/>
    <property type="molecule type" value="Genomic_DNA"/>
</dbReference>
<dbReference type="InterPro" id="IPR013320">
    <property type="entry name" value="ConA-like_dom_sf"/>
</dbReference>
<dbReference type="GO" id="GO:0052861">
    <property type="term" value="F:endo-1,3(4)-beta-glucanase activity"/>
    <property type="evidence" value="ECO:0007669"/>
    <property type="project" value="UniProtKB-EC"/>
</dbReference>
<evidence type="ECO:0000259" key="8">
    <source>
        <dbReference type="PROSITE" id="PS51762"/>
    </source>
</evidence>
<feature type="domain" description="GH16" evidence="8">
    <location>
        <begin position="19"/>
        <end position="284"/>
    </location>
</feature>
<dbReference type="EC" id="3.2.1.6" evidence="3"/>
<reference evidence="9" key="1">
    <citation type="submission" date="2020-10" db="EMBL/GenBank/DDBJ databases">
        <authorList>
            <person name="Kusch S."/>
        </authorList>
    </citation>
    <scope>NUCLEOTIDE SEQUENCE</scope>
    <source>
        <strain evidence="9">SwB9</strain>
    </source>
</reference>
<dbReference type="InterPro" id="IPR000757">
    <property type="entry name" value="Beta-glucanase-like"/>
</dbReference>
<dbReference type="Gene3D" id="2.60.120.200">
    <property type="match status" value="1"/>
</dbReference>
<dbReference type="Proteomes" id="UP000624404">
    <property type="component" value="Unassembled WGS sequence"/>
</dbReference>
<evidence type="ECO:0000256" key="2">
    <source>
        <dbReference type="ARBA" id="ARBA00006865"/>
    </source>
</evidence>
<comment type="similarity">
    <text evidence="2">Belongs to the glycosyl hydrolase 16 family.</text>
</comment>
<evidence type="ECO:0000256" key="1">
    <source>
        <dbReference type="ARBA" id="ARBA00000124"/>
    </source>
</evidence>
<keyword evidence="4" id="KW-0378">Hydrolase</keyword>
<name>A0A8H2ZYB8_9HELO</name>
<feature type="compositionally biased region" description="Pro residues" evidence="6">
    <location>
        <begin position="328"/>
        <end position="363"/>
    </location>
</feature>
<feature type="signal peptide" evidence="7">
    <location>
        <begin position="1"/>
        <end position="22"/>
    </location>
</feature>
<dbReference type="PANTHER" id="PTHR10963:SF24">
    <property type="entry name" value="GLYCOSIDASE C21B10.07-RELATED"/>
    <property type="match status" value="1"/>
</dbReference>
<dbReference type="FunFam" id="2.60.120.200:FF:000114">
    <property type="entry name" value="Probable endo-1,3(4)-beta-glucanase NFIA_089530"/>
    <property type="match status" value="1"/>
</dbReference>
<proteinExistence type="inferred from homology"/>
<comment type="caution">
    <text evidence="9">The sequence shown here is derived from an EMBL/GenBank/DDBJ whole genome shotgun (WGS) entry which is preliminary data.</text>
</comment>
<feature type="chain" id="PRO_5034472717" description="endo-1,3(4)-beta-glucanase" evidence="7">
    <location>
        <begin position="23"/>
        <end position="529"/>
    </location>
</feature>
<evidence type="ECO:0000256" key="3">
    <source>
        <dbReference type="ARBA" id="ARBA00012599"/>
    </source>
</evidence>
<dbReference type="SUPFAM" id="SSF49899">
    <property type="entry name" value="Concanavalin A-like lectins/glucanases"/>
    <property type="match status" value="1"/>
</dbReference>
<dbReference type="AlphaFoldDB" id="A0A8H2ZYB8"/>
<dbReference type="InterPro" id="IPR050546">
    <property type="entry name" value="Glycosyl_Hydrlase_16"/>
</dbReference>
<dbReference type="PANTHER" id="PTHR10963">
    <property type="entry name" value="GLYCOSYL HYDROLASE-RELATED"/>
    <property type="match status" value="1"/>
</dbReference>
<dbReference type="CDD" id="cd02181">
    <property type="entry name" value="GH16_fungal_Lam16A_glucanase"/>
    <property type="match status" value="1"/>
</dbReference>
<evidence type="ECO:0000256" key="5">
    <source>
        <dbReference type="ARBA" id="ARBA00023295"/>
    </source>
</evidence>
<keyword evidence="5" id="KW-0326">Glycosidase</keyword>
<dbReference type="PROSITE" id="PS51762">
    <property type="entry name" value="GH16_2"/>
    <property type="match status" value="1"/>
</dbReference>
<dbReference type="GO" id="GO:0009251">
    <property type="term" value="P:glucan catabolic process"/>
    <property type="evidence" value="ECO:0007669"/>
    <property type="project" value="TreeGrafter"/>
</dbReference>
<keyword evidence="7" id="KW-0732">Signal</keyword>
<dbReference type="OrthoDB" id="192832at2759"/>
<feature type="region of interest" description="Disordered" evidence="6">
    <location>
        <begin position="325"/>
        <end position="388"/>
    </location>
</feature>
<organism evidence="9 10">
    <name type="scientific">Sclerotinia trifoliorum</name>
    <dbReference type="NCBI Taxonomy" id="28548"/>
    <lineage>
        <taxon>Eukaryota</taxon>
        <taxon>Fungi</taxon>
        <taxon>Dikarya</taxon>
        <taxon>Ascomycota</taxon>
        <taxon>Pezizomycotina</taxon>
        <taxon>Leotiomycetes</taxon>
        <taxon>Helotiales</taxon>
        <taxon>Sclerotiniaceae</taxon>
        <taxon>Sclerotinia</taxon>
    </lineage>
</organism>
<sequence length="529" mass="55092">MATSSLILRCLTIFTFITSITALSKYQLEERYSGNNFFDAFNFFTAPDPTHGFVTYVSESAASQQGLISVRSDGVYMGVDSKTVLNPGGAGRNSVRIESKRSWTHGLFVADLGHMPGGACGSWPAMWTVGDNWPYNGEIDIIEGVNGQDHNLMSLHSGPTCSVAGSGQTGTLQSANCNNFANPVGVGCGISDPRTNSYGTGFNLNGGGIYAMEWTSSYIRVYFFPAGTAPADINGPNPDPSKWGPPVSNFQGDCDIDSHFRENRLIFDTTFCGDWASAVWSSDATCGSKAPTCVDYVAGNPAAFGDQYWLVKSISVYQVGNIATPEPSTTPIPEPAPAPPSSAPAVPEPSPVGPQSQNPPAPVVTPSTPINAPIAQPPSESDGDLLGVGSGGIPTLDLDINAENYLNAAKEELNGQLQGLIKQAVEWSGDDDDEDVKKPADKNTNTDSKGSNRIVATPFYPDEAGDENGNGNATAGSVASPTPVLSLGGAGGGAGNQGIVAFEGGAKEVVCAGLLVWSVVLFVGGLVMI</sequence>
<evidence type="ECO:0000256" key="7">
    <source>
        <dbReference type="SAM" id="SignalP"/>
    </source>
</evidence>
<accession>A0A8H2ZYB8</accession>
<dbReference type="Pfam" id="PF26113">
    <property type="entry name" value="GH16_XgeA"/>
    <property type="match status" value="1"/>
</dbReference>
<evidence type="ECO:0000256" key="4">
    <source>
        <dbReference type="ARBA" id="ARBA00022801"/>
    </source>
</evidence>
<keyword evidence="10" id="KW-1185">Reference proteome</keyword>
<evidence type="ECO:0000256" key="6">
    <source>
        <dbReference type="SAM" id="MobiDB-lite"/>
    </source>
</evidence>
<protein>
    <recommendedName>
        <fullName evidence="3">endo-1,3(4)-beta-glucanase</fullName>
        <ecNumber evidence="3">3.2.1.6</ecNumber>
    </recommendedName>
</protein>
<gene>
    <name evidence="9" type="ORF">SCLTRI_LOCUS10335</name>
</gene>